<dbReference type="AlphaFoldDB" id="A0AA39W1E2"/>
<dbReference type="Proteomes" id="UP001168877">
    <property type="component" value="Unassembled WGS sequence"/>
</dbReference>
<proteinExistence type="predicted"/>
<reference evidence="1" key="1">
    <citation type="journal article" date="2022" name="Plant J.">
        <title>Strategies of tolerance reflected in two North American maple genomes.</title>
        <authorList>
            <person name="McEvoy S.L."/>
            <person name="Sezen U.U."/>
            <person name="Trouern-Trend A."/>
            <person name="McMahon S.M."/>
            <person name="Schaberg P.G."/>
            <person name="Yang J."/>
            <person name="Wegrzyn J.L."/>
            <person name="Swenson N.G."/>
        </authorList>
    </citation>
    <scope>NUCLEOTIDE SEQUENCE</scope>
    <source>
        <strain evidence="1">NS2018</strain>
    </source>
</reference>
<protein>
    <submittedName>
        <fullName evidence="1">Uncharacterized protein</fullName>
    </submittedName>
</protein>
<sequence>MFLTRGYNVNNGDQAHMPTGALDQKATSTSGLKDAFFNNWPGILAVLSGDLLQRNSGGLLHRRSSVGTPLSSSSFAVTICSPAALISSAARGWIWVASEFDFWWCGVGLISGGDGV</sequence>
<dbReference type="EMBL" id="JAUESC010000004">
    <property type="protein sequence ID" value="KAK0598556.1"/>
    <property type="molecule type" value="Genomic_DNA"/>
</dbReference>
<reference evidence="1" key="2">
    <citation type="submission" date="2023-06" db="EMBL/GenBank/DDBJ databases">
        <authorList>
            <person name="Swenson N.G."/>
            <person name="Wegrzyn J.L."/>
            <person name="Mcevoy S.L."/>
        </authorList>
    </citation>
    <scope>NUCLEOTIDE SEQUENCE</scope>
    <source>
        <strain evidence="1">NS2018</strain>
        <tissue evidence="1">Leaf</tissue>
    </source>
</reference>
<evidence type="ECO:0000313" key="1">
    <source>
        <dbReference type="EMBL" id="KAK0598556.1"/>
    </source>
</evidence>
<accession>A0AA39W1E2</accession>
<name>A0AA39W1E2_ACESA</name>
<organism evidence="1 2">
    <name type="scientific">Acer saccharum</name>
    <name type="common">Sugar maple</name>
    <dbReference type="NCBI Taxonomy" id="4024"/>
    <lineage>
        <taxon>Eukaryota</taxon>
        <taxon>Viridiplantae</taxon>
        <taxon>Streptophyta</taxon>
        <taxon>Embryophyta</taxon>
        <taxon>Tracheophyta</taxon>
        <taxon>Spermatophyta</taxon>
        <taxon>Magnoliopsida</taxon>
        <taxon>eudicotyledons</taxon>
        <taxon>Gunneridae</taxon>
        <taxon>Pentapetalae</taxon>
        <taxon>rosids</taxon>
        <taxon>malvids</taxon>
        <taxon>Sapindales</taxon>
        <taxon>Sapindaceae</taxon>
        <taxon>Hippocastanoideae</taxon>
        <taxon>Acereae</taxon>
        <taxon>Acer</taxon>
    </lineage>
</organism>
<gene>
    <name evidence="1" type="ORF">LWI29_035840</name>
</gene>
<evidence type="ECO:0000313" key="2">
    <source>
        <dbReference type="Proteomes" id="UP001168877"/>
    </source>
</evidence>
<comment type="caution">
    <text evidence="1">The sequence shown here is derived from an EMBL/GenBank/DDBJ whole genome shotgun (WGS) entry which is preliminary data.</text>
</comment>
<keyword evidence="2" id="KW-1185">Reference proteome</keyword>